<dbReference type="Proteomes" id="UP001515480">
    <property type="component" value="Unassembled WGS sequence"/>
</dbReference>
<evidence type="ECO:0000313" key="5">
    <source>
        <dbReference type="Proteomes" id="UP001515480"/>
    </source>
</evidence>
<dbReference type="PANTHER" id="PTHR42698:SF1">
    <property type="entry name" value="GTPASE ERA, MITOCHONDRIAL"/>
    <property type="match status" value="1"/>
</dbReference>
<dbReference type="InterPro" id="IPR005662">
    <property type="entry name" value="GTPase_Era-like"/>
</dbReference>
<dbReference type="InterPro" id="IPR015946">
    <property type="entry name" value="KH_dom-like_a/b"/>
</dbReference>
<sequence>MASLAAARLAARLSLPRRKLSSLGSALPRGPGAKPYRPLVLTLADEQATSVRVAEWRSPPLARRLRVCLIGPTNAGKSTLLNALLDFNVSAVSNKIHTTRENTVGFMTDEPMRTQVEFIDAPGACGPVVPVIGRQMWDAVRSADLALVMVDASSPGHSKQISSFLEQLSKELLEWKELTGHTTETALVLNKVDRVFPKSKLLQLSARLHSLHPFDAPCFMISALLGSGTKHLREYLLLAAKPGEWTAPPDKKHLQSPLQLATEVIRSQVFNFFHDELPYAIMQRNIAWTELHNGVLRIDQQLIVPKGKGVQRIVSKRLPGVAVASRKLLSQVLERRVQLELSVATERPNDRLTNDEFLL</sequence>
<dbReference type="GO" id="GO:0019843">
    <property type="term" value="F:rRNA binding"/>
    <property type="evidence" value="ECO:0007669"/>
    <property type="project" value="TreeGrafter"/>
</dbReference>
<dbReference type="InterPro" id="IPR030388">
    <property type="entry name" value="G_ERA_dom"/>
</dbReference>
<dbReference type="SUPFAM" id="SSF54814">
    <property type="entry name" value="Prokaryotic type KH domain (KH-domain type II)"/>
    <property type="match status" value="1"/>
</dbReference>
<dbReference type="AlphaFoldDB" id="A0AB34JDW5"/>
<comment type="caution">
    <text evidence="4">The sequence shown here is derived from an EMBL/GenBank/DDBJ whole genome shotgun (WGS) entry which is preliminary data.</text>
</comment>
<evidence type="ECO:0000313" key="4">
    <source>
        <dbReference type="EMBL" id="KAL1519268.1"/>
    </source>
</evidence>
<dbReference type="PANTHER" id="PTHR42698">
    <property type="entry name" value="GTPASE ERA"/>
    <property type="match status" value="1"/>
</dbReference>
<accession>A0AB34JDW5</accession>
<dbReference type="InterPro" id="IPR006073">
    <property type="entry name" value="GTP-bd"/>
</dbReference>
<dbReference type="SUPFAM" id="SSF52540">
    <property type="entry name" value="P-loop containing nucleoside triphosphate hydrolases"/>
    <property type="match status" value="1"/>
</dbReference>
<feature type="domain" description="G" evidence="3">
    <location>
        <begin position="66"/>
        <end position="191"/>
    </location>
</feature>
<proteinExistence type="predicted"/>
<evidence type="ECO:0000256" key="1">
    <source>
        <dbReference type="ARBA" id="ARBA00022741"/>
    </source>
</evidence>
<dbReference type="Gene3D" id="3.40.50.300">
    <property type="entry name" value="P-loop containing nucleotide triphosphate hydrolases"/>
    <property type="match status" value="1"/>
</dbReference>
<dbReference type="GO" id="GO:0000028">
    <property type="term" value="P:ribosomal small subunit assembly"/>
    <property type="evidence" value="ECO:0007669"/>
    <property type="project" value="TreeGrafter"/>
</dbReference>
<dbReference type="GO" id="GO:0005525">
    <property type="term" value="F:GTP binding"/>
    <property type="evidence" value="ECO:0007669"/>
    <property type="project" value="UniProtKB-KW"/>
</dbReference>
<dbReference type="GO" id="GO:0043024">
    <property type="term" value="F:ribosomal small subunit binding"/>
    <property type="evidence" value="ECO:0007669"/>
    <property type="project" value="TreeGrafter"/>
</dbReference>
<evidence type="ECO:0000259" key="3">
    <source>
        <dbReference type="Pfam" id="PF01926"/>
    </source>
</evidence>
<dbReference type="EMBL" id="JBGBPQ010000009">
    <property type="protein sequence ID" value="KAL1519268.1"/>
    <property type="molecule type" value="Genomic_DNA"/>
</dbReference>
<protein>
    <recommendedName>
        <fullName evidence="3">G domain-containing protein</fullName>
    </recommendedName>
</protein>
<evidence type="ECO:0000256" key="2">
    <source>
        <dbReference type="ARBA" id="ARBA00023134"/>
    </source>
</evidence>
<dbReference type="Pfam" id="PF01926">
    <property type="entry name" value="MMR_HSR1"/>
    <property type="match status" value="1"/>
</dbReference>
<organism evidence="4 5">
    <name type="scientific">Prymnesium parvum</name>
    <name type="common">Toxic golden alga</name>
    <dbReference type="NCBI Taxonomy" id="97485"/>
    <lineage>
        <taxon>Eukaryota</taxon>
        <taxon>Haptista</taxon>
        <taxon>Haptophyta</taxon>
        <taxon>Prymnesiophyceae</taxon>
        <taxon>Prymnesiales</taxon>
        <taxon>Prymnesiaceae</taxon>
        <taxon>Prymnesium</taxon>
    </lineage>
</organism>
<keyword evidence="2" id="KW-0342">GTP-binding</keyword>
<name>A0AB34JDW5_PRYPA</name>
<dbReference type="CDD" id="cd04163">
    <property type="entry name" value="Era"/>
    <property type="match status" value="1"/>
</dbReference>
<keyword evidence="5" id="KW-1185">Reference proteome</keyword>
<dbReference type="Gene3D" id="3.30.300.20">
    <property type="match status" value="1"/>
</dbReference>
<reference evidence="4 5" key="1">
    <citation type="journal article" date="2024" name="Science">
        <title>Giant polyketide synthase enzymes in the biosynthesis of giant marine polyether toxins.</title>
        <authorList>
            <person name="Fallon T.R."/>
            <person name="Shende V.V."/>
            <person name="Wierzbicki I.H."/>
            <person name="Pendleton A.L."/>
            <person name="Watervoot N.F."/>
            <person name="Auber R.P."/>
            <person name="Gonzalez D.J."/>
            <person name="Wisecaver J.H."/>
            <person name="Moore B.S."/>
        </authorList>
    </citation>
    <scope>NUCLEOTIDE SEQUENCE [LARGE SCALE GENOMIC DNA]</scope>
    <source>
        <strain evidence="4 5">12B1</strain>
    </source>
</reference>
<dbReference type="InterPro" id="IPR027417">
    <property type="entry name" value="P-loop_NTPase"/>
</dbReference>
<gene>
    <name evidence="4" type="ORF">AB1Y20_022797</name>
</gene>
<dbReference type="InterPro" id="IPR009019">
    <property type="entry name" value="KH_sf_prok-type"/>
</dbReference>
<keyword evidence="1" id="KW-0547">Nucleotide-binding</keyword>
<dbReference type="CDD" id="cd22534">
    <property type="entry name" value="KH-II_Era"/>
    <property type="match status" value="1"/>
</dbReference>
<dbReference type="PRINTS" id="PR00326">
    <property type="entry name" value="GTP1OBG"/>
</dbReference>